<dbReference type="EMBL" id="CP165734">
    <property type="protein sequence ID" value="XDV56854.1"/>
    <property type="molecule type" value="Genomic_DNA"/>
</dbReference>
<dbReference type="RefSeq" id="WP_027520172.1">
    <property type="nucleotide sequence ID" value="NZ_CP165734.1"/>
</dbReference>
<organism evidence="1">
    <name type="scientific">Bradyrhizobium sp. LLZ17</name>
    <dbReference type="NCBI Taxonomy" id="3239388"/>
    <lineage>
        <taxon>Bacteria</taxon>
        <taxon>Pseudomonadati</taxon>
        <taxon>Pseudomonadota</taxon>
        <taxon>Alphaproteobacteria</taxon>
        <taxon>Hyphomicrobiales</taxon>
        <taxon>Nitrobacteraceae</taxon>
        <taxon>Bradyrhizobium</taxon>
    </lineage>
</organism>
<reference evidence="1" key="1">
    <citation type="submission" date="2024-08" db="EMBL/GenBank/DDBJ databases">
        <authorList>
            <person name="Chaddad Z."/>
            <person name="Lamrabet M."/>
            <person name="Bouhnik O."/>
            <person name="Alami S."/>
            <person name="Wipf D."/>
            <person name="Courty P.E."/>
            <person name="Missbah El Idrissi M."/>
        </authorList>
    </citation>
    <scope>NUCLEOTIDE SEQUENCE</scope>
    <source>
        <strain evidence="1">LLZ17</strain>
    </source>
</reference>
<name>A0AB39XFT7_9BRAD</name>
<proteinExistence type="predicted"/>
<evidence type="ECO:0008006" key="2">
    <source>
        <dbReference type="Google" id="ProtNLM"/>
    </source>
</evidence>
<accession>A0AB39XFT7</accession>
<dbReference type="AlphaFoldDB" id="A0AB39XFT7"/>
<gene>
    <name evidence="1" type="ORF">AB8Z38_30320</name>
</gene>
<sequence length="60" mass="6674">MTTTEAMKHIHTITKDAHLLPDSQRLLVLDRIIQICLKASLTLAEDASLSSQRPPVHSLN</sequence>
<evidence type="ECO:0000313" key="1">
    <source>
        <dbReference type="EMBL" id="XDV56854.1"/>
    </source>
</evidence>
<protein>
    <recommendedName>
        <fullName evidence="2">Transposase</fullName>
    </recommendedName>
</protein>